<sequence>MADAAPADSITKSQIHTQSRSNITPLWTQLLQKNPPALTLGASVKPLPPIAPIDKAGTSIRILLHDTQAQFEKFSERVVKLTDGVEGAKREVSTMQKLFEREHESLLQELVDLANRCQTQIQKSVGNPAQTSRVDELFQKVSTMDGKLAALDTKVDLLHMLNQTQTQALQTLQNQQGQLLAALTPVLPLLQAIPLHIDNAKHDVKDAIAQSQRASSADLQTFLSETTTHLRRNPSSNSSVSSDLPSSSLPARDLPLSSSPSDRPFKNLKRRRMDSPGGPGENDQSGRSVRRVYPSPRASASDSQLRSNAATRTPKATSRAAPSTLGFSHDKVSSTEPVLDLAAEAVTVYTTLVSTPKTCRGQLSAQHISPDRTPRPTSARQSTPACQNTPVTSSPGIHLSSASATAASVFSLHDNYRSLVPALTSPPRPRLSPRQNAENTPPKNQNRHHASSPVRVLPSKPFSLKDVRVSVGHAKRFIPIDDMDDDDSSSN</sequence>
<gene>
    <name evidence="2" type="ORF">EUX98_g6389</name>
</gene>
<organism evidence="2 3">
    <name type="scientific">Antrodiella citrinella</name>
    <dbReference type="NCBI Taxonomy" id="2447956"/>
    <lineage>
        <taxon>Eukaryota</taxon>
        <taxon>Fungi</taxon>
        <taxon>Dikarya</taxon>
        <taxon>Basidiomycota</taxon>
        <taxon>Agaricomycotina</taxon>
        <taxon>Agaricomycetes</taxon>
        <taxon>Polyporales</taxon>
        <taxon>Steccherinaceae</taxon>
        <taxon>Antrodiella</taxon>
    </lineage>
</organism>
<feature type="compositionally biased region" description="Polar residues" evidence="1">
    <location>
        <begin position="298"/>
        <end position="316"/>
    </location>
</feature>
<feature type="compositionally biased region" description="Polar residues" evidence="1">
    <location>
        <begin position="435"/>
        <end position="444"/>
    </location>
</feature>
<feature type="compositionally biased region" description="Low complexity" evidence="1">
    <location>
        <begin position="233"/>
        <end position="262"/>
    </location>
</feature>
<feature type="region of interest" description="Disordered" evidence="1">
    <location>
        <begin position="227"/>
        <end position="332"/>
    </location>
</feature>
<keyword evidence="3" id="KW-1185">Reference proteome</keyword>
<dbReference type="EMBL" id="SGPM01000224">
    <property type="protein sequence ID" value="THH27789.1"/>
    <property type="molecule type" value="Genomic_DNA"/>
</dbReference>
<dbReference type="AlphaFoldDB" id="A0A4S4MPD4"/>
<feature type="compositionally biased region" description="Polar residues" evidence="1">
    <location>
        <begin position="375"/>
        <end position="395"/>
    </location>
</feature>
<protein>
    <submittedName>
        <fullName evidence="2">Uncharacterized protein</fullName>
    </submittedName>
</protein>
<evidence type="ECO:0000313" key="3">
    <source>
        <dbReference type="Proteomes" id="UP000308730"/>
    </source>
</evidence>
<accession>A0A4S4MPD4</accession>
<comment type="caution">
    <text evidence="2">The sequence shown here is derived from an EMBL/GenBank/DDBJ whole genome shotgun (WGS) entry which is preliminary data.</text>
</comment>
<feature type="region of interest" description="Disordered" evidence="1">
    <location>
        <begin position="362"/>
        <end position="397"/>
    </location>
</feature>
<dbReference type="Proteomes" id="UP000308730">
    <property type="component" value="Unassembled WGS sequence"/>
</dbReference>
<name>A0A4S4MPD4_9APHY</name>
<feature type="region of interest" description="Disordered" evidence="1">
    <location>
        <begin position="420"/>
        <end position="463"/>
    </location>
</feature>
<evidence type="ECO:0000313" key="2">
    <source>
        <dbReference type="EMBL" id="THH27789.1"/>
    </source>
</evidence>
<dbReference type="OrthoDB" id="3270311at2759"/>
<reference evidence="2 3" key="1">
    <citation type="submission" date="2019-02" db="EMBL/GenBank/DDBJ databases">
        <title>Genome sequencing of the rare red list fungi Antrodiella citrinella (Flaviporus citrinellus).</title>
        <authorList>
            <person name="Buettner E."/>
            <person name="Kellner H."/>
        </authorList>
    </citation>
    <scope>NUCLEOTIDE SEQUENCE [LARGE SCALE GENOMIC DNA]</scope>
    <source>
        <strain evidence="2 3">DSM 108506</strain>
    </source>
</reference>
<evidence type="ECO:0000256" key="1">
    <source>
        <dbReference type="SAM" id="MobiDB-lite"/>
    </source>
</evidence>
<proteinExistence type="predicted"/>